<protein>
    <recommendedName>
        <fullName evidence="3">DNA-binding protein</fullName>
    </recommendedName>
</protein>
<comment type="caution">
    <text evidence="1">The sequence shown here is derived from an EMBL/GenBank/DDBJ whole genome shotgun (WGS) entry which is preliminary data.</text>
</comment>
<keyword evidence="2" id="KW-1185">Reference proteome</keyword>
<evidence type="ECO:0008006" key="3">
    <source>
        <dbReference type="Google" id="ProtNLM"/>
    </source>
</evidence>
<organism evidence="1 2">
    <name type="scientific">Bathymodiolus thermophilus thioautotrophic gill symbiont</name>
    <dbReference type="NCBI Taxonomy" id="2360"/>
    <lineage>
        <taxon>Bacteria</taxon>
        <taxon>Pseudomonadati</taxon>
        <taxon>Pseudomonadota</taxon>
        <taxon>Gammaproteobacteria</taxon>
        <taxon>sulfur-oxidizing symbionts</taxon>
    </lineage>
</organism>
<dbReference type="InterPro" id="IPR016541">
    <property type="entry name" value="UCP008505"/>
</dbReference>
<evidence type="ECO:0000313" key="2">
    <source>
        <dbReference type="Proteomes" id="UP000626656"/>
    </source>
</evidence>
<dbReference type="EMBL" id="CAHJWF010000437">
    <property type="protein sequence ID" value="CAB5507610.1"/>
    <property type="molecule type" value="Genomic_DNA"/>
</dbReference>
<gene>
    <name evidence="1" type="ORF">AZO1586I_1922</name>
</gene>
<dbReference type="Proteomes" id="UP000626656">
    <property type="component" value="Unassembled WGS sequence"/>
</dbReference>
<reference evidence="1 2" key="1">
    <citation type="submission" date="2020-05" db="EMBL/GenBank/DDBJ databases">
        <authorList>
            <person name="Petersen J."/>
            <person name="Sayavedra L."/>
        </authorList>
    </citation>
    <scope>NUCLEOTIDE SEQUENCE [LARGE SCALE GENOMIC DNA]</scope>
    <source>
        <strain evidence="1">B azoricus SOX ET2 1586I</strain>
    </source>
</reference>
<proteinExistence type="predicted"/>
<dbReference type="Pfam" id="PF14367">
    <property type="entry name" value="DUF4411"/>
    <property type="match status" value="1"/>
</dbReference>
<name>A0ABN7GCU5_9GAMM</name>
<accession>A0ABN7GCU5</accession>
<evidence type="ECO:0000313" key="1">
    <source>
        <dbReference type="EMBL" id="CAB5507610.1"/>
    </source>
</evidence>
<sequence>MYSFDASSMIHVWDNYPPSNLNFNSLWTWIAEQIENKDFPISKKALEEVGHKVPECGQWLREHNIQEFALTSLALKTAQSIKISLNIEEEVFGKNGVGENDLFIIAIAKETNTTLISEESKQNKLPKLKSGYKIPAVCALPDVAVQCISFVELLKLPTPDNP</sequence>